<feature type="non-terminal residue" evidence="6">
    <location>
        <position position="511"/>
    </location>
</feature>
<evidence type="ECO:0000313" key="6">
    <source>
        <dbReference type="EMBL" id="NWY95045.1"/>
    </source>
</evidence>
<proteinExistence type="inferred from homology"/>
<evidence type="ECO:0000256" key="1">
    <source>
        <dbReference type="ARBA" id="ARBA00010495"/>
    </source>
</evidence>
<evidence type="ECO:0000256" key="2">
    <source>
        <dbReference type="ARBA" id="ARBA00019480"/>
    </source>
</evidence>
<feature type="region of interest" description="Disordered" evidence="5">
    <location>
        <begin position="1"/>
        <end position="55"/>
    </location>
</feature>
<dbReference type="InterPro" id="IPR026246">
    <property type="entry name" value="Fsip1"/>
</dbReference>
<keyword evidence="3 4" id="KW-0175">Coiled coil</keyword>
<keyword evidence="7" id="KW-1185">Reference proteome</keyword>
<feature type="coiled-coil region" evidence="4">
    <location>
        <begin position="301"/>
        <end position="335"/>
    </location>
</feature>
<dbReference type="Proteomes" id="UP000564784">
    <property type="component" value="Unassembled WGS sequence"/>
</dbReference>
<evidence type="ECO:0000256" key="4">
    <source>
        <dbReference type="SAM" id="Coils"/>
    </source>
</evidence>
<comment type="caution">
    <text evidence="6">The sequence shown here is derived from an EMBL/GenBank/DDBJ whole genome shotgun (WGS) entry which is preliminary data.</text>
</comment>
<dbReference type="PANTHER" id="PTHR22012">
    <property type="entry name" value="FIBROUS SHEATH INTERACTING PROTEIN 1"/>
    <property type="match status" value="1"/>
</dbReference>
<dbReference type="OrthoDB" id="9946895at2759"/>
<dbReference type="PANTHER" id="PTHR22012:SF2">
    <property type="entry name" value="FIBROUS SHEATH-INTERACTING PROTEIN 1"/>
    <property type="match status" value="1"/>
</dbReference>
<evidence type="ECO:0000313" key="7">
    <source>
        <dbReference type="Proteomes" id="UP000564784"/>
    </source>
</evidence>
<dbReference type="Pfam" id="PF15554">
    <property type="entry name" value="FSIP1"/>
    <property type="match status" value="1"/>
</dbReference>
<gene>
    <name evidence="6" type="primary">Fsip1</name>
    <name evidence="6" type="ORF">LOXCUR_R06646</name>
</gene>
<protein>
    <recommendedName>
        <fullName evidence="2">Fibrous sheath-interacting protein 1</fullName>
    </recommendedName>
</protein>
<accession>A0A7K7ILU1</accession>
<sequence length="511" mass="57512">CVFPGCTSASDSRDESTETQMLKFCEPSPGQPSNAKSDTTSQTLKSCEPSPGKPDARIQAAIRKMHKLDTILEKRCFKEKAVKKQGREMRAMLWEELQCIRTTGSNEEVENTNQLLVFSPWHNTADLSHAKEDEICTSVFHMHTNPEDYNCHKAQENQDYPSELETEKTHSKNKTSLHFIKKNIELAFDSGNQFLMLEGERKRLTELLKDTEDGTELQDLEENVSVWQAPGEGYTPELMEFNLLNEIDNKLQLLLSDGEFPALSSSSSKSPSQIYQEPLVYASRSLETIPGEKVLRDNKEKRDQQNRLKEIDYQLESLERRLTEEQTSLSEEQLKTLLEECMQPQRTISNVTMPQSQESLSFGLSPPCYTSQDSTLHSTSSLSKMLVEDHIVGLLMAQEKAGLEDKSLCVNAESKIPGYYTSKALAGSHLSKDSLAQTEEPDDLEGLQKMEDKSITEGYFMSRALNTKRLKKPSFLGEPLYCISTNNGPSTEADILSIPLQTKGGETLNNP</sequence>
<dbReference type="PRINTS" id="PR02075">
    <property type="entry name" value="FIBSHEATHIP1"/>
</dbReference>
<feature type="compositionally biased region" description="Polar residues" evidence="5">
    <location>
        <begin position="31"/>
        <end position="45"/>
    </location>
</feature>
<feature type="region of interest" description="Disordered" evidence="5">
    <location>
        <begin position="431"/>
        <end position="450"/>
    </location>
</feature>
<feature type="non-terminal residue" evidence="6">
    <location>
        <position position="1"/>
    </location>
</feature>
<evidence type="ECO:0000256" key="3">
    <source>
        <dbReference type="ARBA" id="ARBA00023054"/>
    </source>
</evidence>
<organism evidence="6 7">
    <name type="scientific">Loxia curvirostra</name>
    <name type="common">Red crossbill</name>
    <dbReference type="NCBI Taxonomy" id="64802"/>
    <lineage>
        <taxon>Eukaryota</taxon>
        <taxon>Metazoa</taxon>
        <taxon>Chordata</taxon>
        <taxon>Craniata</taxon>
        <taxon>Vertebrata</taxon>
        <taxon>Euteleostomi</taxon>
        <taxon>Archelosauria</taxon>
        <taxon>Archosauria</taxon>
        <taxon>Dinosauria</taxon>
        <taxon>Saurischia</taxon>
        <taxon>Theropoda</taxon>
        <taxon>Coelurosauria</taxon>
        <taxon>Aves</taxon>
        <taxon>Neognathae</taxon>
        <taxon>Neoaves</taxon>
        <taxon>Telluraves</taxon>
        <taxon>Australaves</taxon>
        <taxon>Passeriformes</taxon>
        <taxon>Passeroidea</taxon>
        <taxon>Fringillidae</taxon>
        <taxon>Carduelinae</taxon>
        <taxon>Loxia</taxon>
    </lineage>
</organism>
<evidence type="ECO:0000256" key="5">
    <source>
        <dbReference type="SAM" id="MobiDB-lite"/>
    </source>
</evidence>
<name>A0A7K7ILU1_LOXCU</name>
<dbReference type="EMBL" id="VZSM01002731">
    <property type="protein sequence ID" value="NWY95045.1"/>
    <property type="molecule type" value="Genomic_DNA"/>
</dbReference>
<comment type="similarity">
    <text evidence="1">Belongs to the FSIP1 family.</text>
</comment>
<reference evidence="6 7" key="1">
    <citation type="submission" date="2019-09" db="EMBL/GenBank/DDBJ databases">
        <title>Bird 10,000 Genomes (B10K) Project - Family phase.</title>
        <authorList>
            <person name="Zhang G."/>
        </authorList>
    </citation>
    <scope>NUCLEOTIDE SEQUENCE [LARGE SCALE GENOMIC DNA]</scope>
    <source>
        <strain evidence="6">OUT-0011</strain>
        <tissue evidence="6">Muscle</tissue>
    </source>
</reference>
<dbReference type="AlphaFoldDB" id="A0A7K7ILU1"/>